<reference evidence="1" key="1">
    <citation type="submission" date="2020-01" db="EMBL/GenBank/DDBJ databases">
        <authorList>
            <person name="Mishra B."/>
        </authorList>
    </citation>
    <scope>NUCLEOTIDE SEQUENCE [LARGE SCALE GENOMIC DNA]</scope>
</reference>
<name>A0A6D2JHN0_9BRAS</name>
<organism evidence="1 2">
    <name type="scientific">Microthlaspi erraticum</name>
    <dbReference type="NCBI Taxonomy" id="1685480"/>
    <lineage>
        <taxon>Eukaryota</taxon>
        <taxon>Viridiplantae</taxon>
        <taxon>Streptophyta</taxon>
        <taxon>Embryophyta</taxon>
        <taxon>Tracheophyta</taxon>
        <taxon>Spermatophyta</taxon>
        <taxon>Magnoliopsida</taxon>
        <taxon>eudicotyledons</taxon>
        <taxon>Gunneridae</taxon>
        <taxon>Pentapetalae</taxon>
        <taxon>rosids</taxon>
        <taxon>malvids</taxon>
        <taxon>Brassicales</taxon>
        <taxon>Brassicaceae</taxon>
        <taxon>Coluteocarpeae</taxon>
        <taxon>Microthlaspi</taxon>
    </lineage>
</organism>
<protein>
    <submittedName>
        <fullName evidence="1">Uncharacterized protein</fullName>
    </submittedName>
</protein>
<sequence>MPPNLRSVVSQGWRSIGSRRNFSSSPGSKSGDGFTMYEAIKSSVYPSFTTFRLGTWSLYGYALYGEAYQLLTMIPELERLGDLIHKQRMMMISSKPVNRTSKPEEKSV</sequence>
<evidence type="ECO:0000313" key="1">
    <source>
        <dbReference type="EMBL" id="CAA7041094.1"/>
    </source>
</evidence>
<dbReference type="EMBL" id="CACVBM020001240">
    <property type="protein sequence ID" value="CAA7041094.1"/>
    <property type="molecule type" value="Genomic_DNA"/>
</dbReference>
<evidence type="ECO:0000313" key="2">
    <source>
        <dbReference type="Proteomes" id="UP000467841"/>
    </source>
</evidence>
<gene>
    <name evidence="1" type="ORF">MERR_LOCUS28329</name>
</gene>
<dbReference type="Proteomes" id="UP000467841">
    <property type="component" value="Unassembled WGS sequence"/>
</dbReference>
<comment type="caution">
    <text evidence="1">The sequence shown here is derived from an EMBL/GenBank/DDBJ whole genome shotgun (WGS) entry which is preliminary data.</text>
</comment>
<dbReference type="AlphaFoldDB" id="A0A6D2JHN0"/>
<dbReference type="OrthoDB" id="1135101at2759"/>
<keyword evidence="2" id="KW-1185">Reference proteome</keyword>
<proteinExistence type="predicted"/>
<accession>A0A6D2JHN0</accession>